<evidence type="ECO:0000313" key="2">
    <source>
        <dbReference type="EMBL" id="MCJ8502801.1"/>
    </source>
</evidence>
<gene>
    <name evidence="2" type="ORF">MRX98_19650</name>
</gene>
<dbReference type="Pfam" id="PF02915">
    <property type="entry name" value="Rubrerythrin"/>
    <property type="match status" value="1"/>
</dbReference>
<organism evidence="2 3">
    <name type="scientific">Desulfatitalea alkaliphila</name>
    <dbReference type="NCBI Taxonomy" id="2929485"/>
    <lineage>
        <taxon>Bacteria</taxon>
        <taxon>Pseudomonadati</taxon>
        <taxon>Thermodesulfobacteriota</taxon>
        <taxon>Desulfobacteria</taxon>
        <taxon>Desulfobacterales</taxon>
        <taxon>Desulfosarcinaceae</taxon>
        <taxon>Desulfatitalea</taxon>
    </lineage>
</organism>
<dbReference type="GO" id="GO:0016491">
    <property type="term" value="F:oxidoreductase activity"/>
    <property type="evidence" value="ECO:0007669"/>
    <property type="project" value="InterPro"/>
</dbReference>
<keyword evidence="3" id="KW-1185">Reference proteome</keyword>
<reference evidence="2" key="1">
    <citation type="submission" date="2022-04" db="EMBL/GenBank/DDBJ databases">
        <title>Desulfatitalea alkaliphila sp. nov., a novel anaerobic sulfate-reducing bacterium isolated from terrestrial mud volcano, Taman Peninsula, Russia.</title>
        <authorList>
            <person name="Khomyakova M.A."/>
            <person name="Merkel A.Y."/>
            <person name="Slobodkin A.I."/>
        </authorList>
    </citation>
    <scope>NUCLEOTIDE SEQUENCE</scope>
    <source>
        <strain evidence="2">M08but</strain>
    </source>
</reference>
<sequence length="155" mass="18202">MDFKNLDDIIDFAIEKEKEAADFYTGISGQERFSGKKQMLLEFAEQERKHQRLLEDLKAGQVGAQLDDYKFKWITDIKRSDYVEDVTYHPGMGYNELLMLAMKREENALRLYNEMLANAETDAQKKVFKMLCQEEAKHKLSLETMYDDFMAEMGD</sequence>
<dbReference type="EMBL" id="JALJRB010000033">
    <property type="protein sequence ID" value="MCJ8502801.1"/>
    <property type="molecule type" value="Genomic_DNA"/>
</dbReference>
<dbReference type="Proteomes" id="UP001165427">
    <property type="component" value="Unassembled WGS sequence"/>
</dbReference>
<dbReference type="CDD" id="cd01045">
    <property type="entry name" value="Ferritin_like_AB"/>
    <property type="match status" value="1"/>
</dbReference>
<evidence type="ECO:0000259" key="1">
    <source>
        <dbReference type="Pfam" id="PF02915"/>
    </source>
</evidence>
<dbReference type="PANTHER" id="PTHR33531:SF10">
    <property type="entry name" value="BLR7895 PROTEIN"/>
    <property type="match status" value="1"/>
</dbReference>
<dbReference type="AlphaFoldDB" id="A0AA41UMN1"/>
<dbReference type="InterPro" id="IPR003251">
    <property type="entry name" value="Rr_diiron-bd_dom"/>
</dbReference>
<evidence type="ECO:0000313" key="3">
    <source>
        <dbReference type="Proteomes" id="UP001165427"/>
    </source>
</evidence>
<name>A0AA41UMN1_9BACT</name>
<dbReference type="InterPro" id="IPR009078">
    <property type="entry name" value="Ferritin-like_SF"/>
</dbReference>
<proteinExistence type="predicted"/>
<feature type="domain" description="Rubrerythrin diiron-binding" evidence="1">
    <location>
        <begin position="8"/>
        <end position="145"/>
    </location>
</feature>
<dbReference type="SUPFAM" id="SSF47240">
    <property type="entry name" value="Ferritin-like"/>
    <property type="match status" value="1"/>
</dbReference>
<protein>
    <submittedName>
        <fullName evidence="2">Ferritin family protein</fullName>
    </submittedName>
</protein>
<dbReference type="PANTHER" id="PTHR33531">
    <property type="entry name" value="RUBRERYTHRIN SUBFAMILY"/>
    <property type="match status" value="1"/>
</dbReference>
<accession>A0AA41UMN1</accession>
<dbReference type="Gene3D" id="1.20.1260.10">
    <property type="match status" value="1"/>
</dbReference>
<dbReference type="InterPro" id="IPR012347">
    <property type="entry name" value="Ferritin-like"/>
</dbReference>
<dbReference type="GO" id="GO:0046872">
    <property type="term" value="F:metal ion binding"/>
    <property type="evidence" value="ECO:0007669"/>
    <property type="project" value="InterPro"/>
</dbReference>
<dbReference type="RefSeq" id="WP_246914173.1">
    <property type="nucleotide sequence ID" value="NZ_JALJRB010000033.1"/>
</dbReference>
<comment type="caution">
    <text evidence="2">The sequence shown here is derived from an EMBL/GenBank/DDBJ whole genome shotgun (WGS) entry which is preliminary data.</text>
</comment>